<feature type="domain" description="Glycosyl transferase family 1" evidence="2">
    <location>
        <begin position="153"/>
        <end position="291"/>
    </location>
</feature>
<dbReference type="Gene3D" id="3.40.50.2000">
    <property type="entry name" value="Glycogen Phosphorylase B"/>
    <property type="match status" value="2"/>
</dbReference>
<protein>
    <submittedName>
        <fullName evidence="4">Glycosyltransferase family 4 protein</fullName>
    </submittedName>
    <submittedName>
        <fullName evidence="5">Mannosyltransferase</fullName>
    </submittedName>
</protein>
<organism evidence="4 7">
    <name type="scientific">Pseudomonas brenneri</name>
    <dbReference type="NCBI Taxonomy" id="129817"/>
    <lineage>
        <taxon>Bacteria</taxon>
        <taxon>Pseudomonadati</taxon>
        <taxon>Pseudomonadota</taxon>
        <taxon>Gammaproteobacteria</taxon>
        <taxon>Pseudomonadales</taxon>
        <taxon>Pseudomonadaceae</taxon>
        <taxon>Pseudomonas</taxon>
    </lineage>
</organism>
<evidence type="ECO:0000313" key="7">
    <source>
        <dbReference type="Proteomes" id="UP000325296"/>
    </source>
</evidence>
<keyword evidence="1 4" id="KW-0808">Transferase</keyword>
<dbReference type="Proteomes" id="UP000325296">
    <property type="component" value="Unassembled WGS sequence"/>
</dbReference>
<dbReference type="RefSeq" id="WP_029298656.1">
    <property type="nucleotide sequence ID" value="NZ_BMNU01000005.1"/>
</dbReference>
<sequence length="324" mass="36465">MILFDGVIYNLQRGGGISVLFNELLSRLSVGTYEMIVPESKRPLERYRDFEVKQPYDVFHSTYYRLPSNREGKIVTTVHDFTYERYSSGLKRRVHSWQKKRAVLGADKIICVSECTKRDLIEFYGVEYEPRVVVVPNGVSDDYAPLAIEVIEQVLFVGARGGYKNFEATVDAISQLSGLGLVCVGGGGFSPAELIFLEQKIPGRYKHAGFLSNAELNIEYNRSICLVYPSLYEGFGIPVLEAMRAGCPVIAVNSSSIPEVAGTSAFLVEKGEATELRDAIRYFYSVDNRQKYIVMGRAQAEKFSWDSTFQQTVSVYNNLLDEKQ</sequence>
<keyword evidence="6" id="KW-1185">Reference proteome</keyword>
<evidence type="ECO:0000259" key="3">
    <source>
        <dbReference type="Pfam" id="PF13439"/>
    </source>
</evidence>
<name>A0A5B2UW99_9PSED</name>
<gene>
    <name evidence="4" type="ORF">F1720_08875</name>
    <name evidence="5" type="ORF">SAMN04490181_2647</name>
</gene>
<evidence type="ECO:0000256" key="1">
    <source>
        <dbReference type="ARBA" id="ARBA00022679"/>
    </source>
</evidence>
<dbReference type="AlphaFoldDB" id="A0A5B2UW99"/>
<dbReference type="EMBL" id="VUOL01000004">
    <property type="protein sequence ID" value="KAA2231051.1"/>
    <property type="molecule type" value="Genomic_DNA"/>
</dbReference>
<evidence type="ECO:0000313" key="4">
    <source>
        <dbReference type="EMBL" id="KAA2231051.1"/>
    </source>
</evidence>
<dbReference type="GO" id="GO:0009103">
    <property type="term" value="P:lipopolysaccharide biosynthetic process"/>
    <property type="evidence" value="ECO:0007669"/>
    <property type="project" value="TreeGrafter"/>
</dbReference>
<evidence type="ECO:0000259" key="2">
    <source>
        <dbReference type="Pfam" id="PF00534"/>
    </source>
</evidence>
<dbReference type="SUPFAM" id="SSF53756">
    <property type="entry name" value="UDP-Glycosyltransferase/glycogen phosphorylase"/>
    <property type="match status" value="1"/>
</dbReference>
<dbReference type="EMBL" id="LT629800">
    <property type="protein sequence ID" value="SDU98886.1"/>
    <property type="molecule type" value="Genomic_DNA"/>
</dbReference>
<reference evidence="5 6" key="1">
    <citation type="submission" date="2016-10" db="EMBL/GenBank/DDBJ databases">
        <authorList>
            <person name="Varghese N."/>
            <person name="Submissions S."/>
        </authorList>
    </citation>
    <scope>NUCLEOTIDE SEQUENCE [LARGE SCALE GENOMIC DNA]</scope>
    <source>
        <strain evidence="5 6">BS2771</strain>
    </source>
</reference>
<proteinExistence type="predicted"/>
<dbReference type="Pfam" id="PF00534">
    <property type="entry name" value="Glycos_transf_1"/>
    <property type="match status" value="1"/>
</dbReference>
<dbReference type="PANTHER" id="PTHR46401">
    <property type="entry name" value="GLYCOSYLTRANSFERASE WBBK-RELATED"/>
    <property type="match status" value="1"/>
</dbReference>
<dbReference type="Pfam" id="PF13439">
    <property type="entry name" value="Glyco_transf_4"/>
    <property type="match status" value="1"/>
</dbReference>
<reference evidence="4 7" key="2">
    <citation type="submission" date="2019-09" db="EMBL/GenBank/DDBJ databases">
        <title>Draft genome sequence of Pseudomonas brenneri CCUG 51514(T).</title>
        <authorList>
            <person name="Tunovic T."/>
            <person name="Pineiro-Iglesias B."/>
            <person name="Unosson C."/>
            <person name="Inganas E."/>
            <person name="Ohlen M."/>
            <person name="Cardew S."/>
            <person name="Jensie-Markopoulos S."/>
            <person name="Salva-Serra F."/>
            <person name="Jaen-Luchoro D."/>
            <person name="Svensson-Stadler L."/>
            <person name="Chun J."/>
            <person name="Moore E."/>
        </authorList>
    </citation>
    <scope>NUCLEOTIDE SEQUENCE [LARGE SCALE GENOMIC DNA]</scope>
    <source>
        <strain evidence="4 7">CCUG 51514</strain>
    </source>
</reference>
<keyword evidence="5" id="KW-0328">Glycosyltransferase</keyword>
<dbReference type="OrthoDB" id="9801609at2"/>
<dbReference type="GO" id="GO:0016757">
    <property type="term" value="F:glycosyltransferase activity"/>
    <property type="evidence" value="ECO:0007669"/>
    <property type="project" value="UniProtKB-KW"/>
</dbReference>
<feature type="domain" description="Glycosyltransferase subfamily 4-like N-terminal" evidence="3">
    <location>
        <begin position="53"/>
        <end position="142"/>
    </location>
</feature>
<dbReference type="InterPro" id="IPR001296">
    <property type="entry name" value="Glyco_trans_1"/>
</dbReference>
<dbReference type="PANTHER" id="PTHR46401:SF2">
    <property type="entry name" value="GLYCOSYLTRANSFERASE WBBK-RELATED"/>
    <property type="match status" value="1"/>
</dbReference>
<evidence type="ECO:0000313" key="6">
    <source>
        <dbReference type="Proteomes" id="UP000199620"/>
    </source>
</evidence>
<dbReference type="Proteomes" id="UP000199620">
    <property type="component" value="Chromosome I"/>
</dbReference>
<dbReference type="InterPro" id="IPR028098">
    <property type="entry name" value="Glyco_trans_4-like_N"/>
</dbReference>
<accession>A0A5B2UW99</accession>
<evidence type="ECO:0000313" key="5">
    <source>
        <dbReference type="EMBL" id="SDU98886.1"/>
    </source>
</evidence>
<dbReference type="CDD" id="cd03809">
    <property type="entry name" value="GT4_MtfB-like"/>
    <property type="match status" value="1"/>
</dbReference>